<keyword evidence="1" id="KW-0472">Membrane</keyword>
<name>A0A914VC09_9BILA</name>
<reference evidence="3" key="1">
    <citation type="submission" date="2022-11" db="UniProtKB">
        <authorList>
            <consortium name="WormBaseParasite"/>
        </authorList>
    </citation>
    <scope>IDENTIFICATION</scope>
</reference>
<dbReference type="AlphaFoldDB" id="A0A914VC09"/>
<keyword evidence="1" id="KW-1133">Transmembrane helix</keyword>
<dbReference type="WBParaSite" id="PSAMB.scaffold1780size27901.g14819.t1">
    <property type="protein sequence ID" value="PSAMB.scaffold1780size27901.g14819.t1"/>
    <property type="gene ID" value="PSAMB.scaffold1780size27901.g14819"/>
</dbReference>
<accession>A0A914VC09</accession>
<evidence type="ECO:0000313" key="3">
    <source>
        <dbReference type="WBParaSite" id="PSAMB.scaffold1780size27901.g14819.t1"/>
    </source>
</evidence>
<feature type="transmembrane region" description="Helical" evidence="1">
    <location>
        <begin position="112"/>
        <end position="130"/>
    </location>
</feature>
<protein>
    <submittedName>
        <fullName evidence="3">Transmembrane protein</fullName>
    </submittedName>
</protein>
<keyword evidence="2" id="KW-1185">Reference proteome</keyword>
<keyword evidence="1" id="KW-0812">Transmembrane</keyword>
<sequence length="161" mass="18019">MPVEKSKRLASFEKKSPIDRHRCFGFGFICAVRSILRSMGRSGKCIIFMGLKRSLVERRQARRLPSETNKINLERSLAPSATAAVTFRVIGRAAQCAGEENECLDSPKSRRLGRALLIGICFVLASYSLFRIHCAMRWCAFRLRASSVLNGRTEGLAHDLS</sequence>
<organism evidence="2 3">
    <name type="scientific">Plectus sambesii</name>
    <dbReference type="NCBI Taxonomy" id="2011161"/>
    <lineage>
        <taxon>Eukaryota</taxon>
        <taxon>Metazoa</taxon>
        <taxon>Ecdysozoa</taxon>
        <taxon>Nematoda</taxon>
        <taxon>Chromadorea</taxon>
        <taxon>Plectida</taxon>
        <taxon>Plectina</taxon>
        <taxon>Plectoidea</taxon>
        <taxon>Plectidae</taxon>
        <taxon>Plectus</taxon>
    </lineage>
</organism>
<evidence type="ECO:0000256" key="1">
    <source>
        <dbReference type="SAM" id="Phobius"/>
    </source>
</evidence>
<dbReference type="Proteomes" id="UP000887566">
    <property type="component" value="Unplaced"/>
</dbReference>
<evidence type="ECO:0000313" key="2">
    <source>
        <dbReference type="Proteomes" id="UP000887566"/>
    </source>
</evidence>
<proteinExistence type="predicted"/>